<dbReference type="Pfam" id="PF13715">
    <property type="entry name" value="CarbopepD_reg_2"/>
    <property type="match status" value="1"/>
</dbReference>
<evidence type="ECO:0000256" key="10">
    <source>
        <dbReference type="SAM" id="SignalP"/>
    </source>
</evidence>
<dbReference type="STRING" id="1465490.SAMN05444277_10270"/>
<evidence type="ECO:0000256" key="8">
    <source>
        <dbReference type="PROSITE-ProRule" id="PRU01360"/>
    </source>
</evidence>
<dbReference type="InterPro" id="IPR012910">
    <property type="entry name" value="Plug_dom"/>
</dbReference>
<dbReference type="InterPro" id="IPR039426">
    <property type="entry name" value="TonB-dep_rcpt-like"/>
</dbReference>
<dbReference type="InterPro" id="IPR008969">
    <property type="entry name" value="CarboxyPept-like_regulatory"/>
</dbReference>
<dbReference type="SUPFAM" id="SSF49464">
    <property type="entry name" value="Carboxypeptidase regulatory domain-like"/>
    <property type="match status" value="1"/>
</dbReference>
<dbReference type="Pfam" id="PF00593">
    <property type="entry name" value="TonB_dep_Rec_b-barrel"/>
    <property type="match status" value="1"/>
</dbReference>
<feature type="domain" description="TonB-dependent receptor-like beta-barrel" evidence="11">
    <location>
        <begin position="390"/>
        <end position="962"/>
    </location>
</feature>
<dbReference type="Gene3D" id="2.60.40.1120">
    <property type="entry name" value="Carboxypeptidase-like, regulatory domain"/>
    <property type="match status" value="1"/>
</dbReference>
<keyword evidence="5 9" id="KW-0798">TonB box</keyword>
<organism evidence="13 14">
    <name type="scientific">Parafilimonas terrae</name>
    <dbReference type="NCBI Taxonomy" id="1465490"/>
    <lineage>
        <taxon>Bacteria</taxon>
        <taxon>Pseudomonadati</taxon>
        <taxon>Bacteroidota</taxon>
        <taxon>Chitinophagia</taxon>
        <taxon>Chitinophagales</taxon>
        <taxon>Chitinophagaceae</taxon>
        <taxon>Parafilimonas</taxon>
    </lineage>
</organism>
<feature type="domain" description="TonB-dependent receptor plug" evidence="12">
    <location>
        <begin position="119"/>
        <end position="224"/>
    </location>
</feature>
<dbReference type="SUPFAM" id="SSF56935">
    <property type="entry name" value="Porins"/>
    <property type="match status" value="1"/>
</dbReference>
<evidence type="ECO:0000256" key="2">
    <source>
        <dbReference type="ARBA" id="ARBA00022448"/>
    </source>
</evidence>
<dbReference type="RefSeq" id="WP_090655493.1">
    <property type="nucleotide sequence ID" value="NZ_FOXQ01000002.1"/>
</dbReference>
<evidence type="ECO:0000256" key="1">
    <source>
        <dbReference type="ARBA" id="ARBA00004571"/>
    </source>
</evidence>
<evidence type="ECO:0000259" key="12">
    <source>
        <dbReference type="Pfam" id="PF07715"/>
    </source>
</evidence>
<keyword evidence="2 8" id="KW-0813">Transport</keyword>
<dbReference type="Gene3D" id="2.170.130.10">
    <property type="entry name" value="TonB-dependent receptor, plug domain"/>
    <property type="match status" value="1"/>
</dbReference>
<evidence type="ECO:0000313" key="14">
    <source>
        <dbReference type="Proteomes" id="UP000199031"/>
    </source>
</evidence>
<evidence type="ECO:0000256" key="9">
    <source>
        <dbReference type="RuleBase" id="RU003357"/>
    </source>
</evidence>
<keyword evidence="6 8" id="KW-0472">Membrane</keyword>
<dbReference type="EMBL" id="FOXQ01000002">
    <property type="protein sequence ID" value="SFP81138.1"/>
    <property type="molecule type" value="Genomic_DNA"/>
</dbReference>
<feature type="chain" id="PRO_5011510592" evidence="10">
    <location>
        <begin position="27"/>
        <end position="1008"/>
    </location>
</feature>
<evidence type="ECO:0000256" key="5">
    <source>
        <dbReference type="ARBA" id="ARBA00023077"/>
    </source>
</evidence>
<evidence type="ECO:0000259" key="11">
    <source>
        <dbReference type="Pfam" id="PF00593"/>
    </source>
</evidence>
<comment type="similarity">
    <text evidence="8 9">Belongs to the TonB-dependent receptor family.</text>
</comment>
<dbReference type="InterPro" id="IPR023996">
    <property type="entry name" value="TonB-dep_OMP_SusC/RagA"/>
</dbReference>
<dbReference type="Pfam" id="PF07715">
    <property type="entry name" value="Plug"/>
    <property type="match status" value="1"/>
</dbReference>
<reference evidence="13 14" key="1">
    <citation type="submission" date="2016-10" db="EMBL/GenBank/DDBJ databases">
        <authorList>
            <person name="de Groot N.N."/>
        </authorList>
    </citation>
    <scope>NUCLEOTIDE SEQUENCE [LARGE SCALE GENOMIC DNA]</scope>
    <source>
        <strain evidence="13 14">DSM 28286</strain>
    </source>
</reference>
<comment type="subcellular location">
    <subcellularLocation>
        <location evidence="1 8">Cell outer membrane</location>
        <topology evidence="1 8">Multi-pass membrane protein</topology>
    </subcellularLocation>
</comment>
<proteinExistence type="inferred from homology"/>
<protein>
    <submittedName>
        <fullName evidence="13">TonB-linked outer membrane protein, SusC/RagA family</fullName>
    </submittedName>
</protein>
<dbReference type="AlphaFoldDB" id="A0A1I5TDU6"/>
<dbReference type="GO" id="GO:0009279">
    <property type="term" value="C:cell outer membrane"/>
    <property type="evidence" value="ECO:0007669"/>
    <property type="project" value="UniProtKB-SubCell"/>
</dbReference>
<feature type="signal peptide" evidence="10">
    <location>
        <begin position="1"/>
        <end position="26"/>
    </location>
</feature>
<dbReference type="NCBIfam" id="TIGR04056">
    <property type="entry name" value="OMP_RagA_SusC"/>
    <property type="match status" value="1"/>
</dbReference>
<dbReference type="InterPro" id="IPR037066">
    <property type="entry name" value="Plug_dom_sf"/>
</dbReference>
<keyword evidence="10" id="KW-0732">Signal</keyword>
<dbReference type="Gene3D" id="2.40.170.20">
    <property type="entry name" value="TonB-dependent receptor, beta-barrel domain"/>
    <property type="match status" value="1"/>
</dbReference>
<dbReference type="OrthoDB" id="9768177at2"/>
<dbReference type="InterPro" id="IPR036942">
    <property type="entry name" value="Beta-barrel_TonB_sf"/>
</dbReference>
<evidence type="ECO:0000313" key="13">
    <source>
        <dbReference type="EMBL" id="SFP81138.1"/>
    </source>
</evidence>
<evidence type="ECO:0000256" key="4">
    <source>
        <dbReference type="ARBA" id="ARBA00022692"/>
    </source>
</evidence>
<accession>A0A1I5TDU6</accession>
<dbReference type="InterPro" id="IPR000531">
    <property type="entry name" value="Beta-barrel_TonB"/>
</dbReference>
<keyword evidence="14" id="KW-1185">Reference proteome</keyword>
<dbReference type="InterPro" id="IPR023997">
    <property type="entry name" value="TonB-dep_OMP_SusC/RagA_CS"/>
</dbReference>
<dbReference type="PROSITE" id="PS52016">
    <property type="entry name" value="TONB_DEPENDENT_REC_3"/>
    <property type="match status" value="1"/>
</dbReference>
<dbReference type="PROSITE" id="PS51257">
    <property type="entry name" value="PROKAR_LIPOPROTEIN"/>
    <property type="match status" value="1"/>
</dbReference>
<dbReference type="NCBIfam" id="TIGR04057">
    <property type="entry name" value="SusC_RagA_signa"/>
    <property type="match status" value="1"/>
</dbReference>
<gene>
    <name evidence="13" type="ORF">SAMN05444277_10270</name>
</gene>
<evidence type="ECO:0000256" key="6">
    <source>
        <dbReference type="ARBA" id="ARBA00023136"/>
    </source>
</evidence>
<evidence type="ECO:0000256" key="3">
    <source>
        <dbReference type="ARBA" id="ARBA00022452"/>
    </source>
</evidence>
<keyword evidence="3 8" id="KW-1134">Transmembrane beta strand</keyword>
<name>A0A1I5TDU6_9BACT</name>
<keyword evidence="7 8" id="KW-0998">Cell outer membrane</keyword>
<sequence>MIAAKYLQTKSVLLFLMLFACTLVQAQQRVTGKILQADNQPANGATVTATGTAQATSTDSSGAFSINVPGNVTKLTISFVGFETQTVDIAGKTTVNVILNPSENSLQNVIVVGYGTQKRSDITGAIGTVSAKQIEDEPAIQVGQALQGKVPGLQVSQNSGAPGSGLLVRVRGTGTVNNSEPLYVVDGNPNVNPLDLSPDQIESIQVLKSASAAAIYGAQGANGVVLITTKQGRAGKAQLDINFSQGLQQIQKYFPVTNATQYATLYNEGLENAGQAPLYPDPAALGKGTDWQKEIFRTAPMTDVNIGASGGNETSKFFFSAGYTNQEGIIKRTSFDRMSIRVNSSHTINKFIKLGQNLSASLARYSNISEFGYGILNGTLTANPEIPVKNPDGTWGFSPTSLNSSNPAASLSYTNNDTKRPVVNGNAYIDITPFTGLVFRSQFNFNLGRSEQKVFTPVYRVSASQFNDVATLTENETRFNDYSWANTLTYQKTFGNHSIEALAGITDQNSYTQNITAEGRGLPPAATDNESLRYLNLSISNFRVAGGAGEWGILSYLGRINYNYAGKYFTTVNFRADGSSRFGENNKFGYFPSFSLGWKISEENFLKDVEWIDNLMLRGGWGSLGNQTSLPNYAFANLVTPNINYAFGAPGSVVRGQAPTTLGNPDLKWESTRETDLGFDFRGFGGRVTASFDWYTKKTTDMLLQVPLLGYTGITTAPYVNGGDVVNKGIEAMIGYTKSTNRGVDFDISVNAAFNKNKVLKLSNSGTSIQQFLSFVGLMNSTQIGAPIAAFYGWQVDGVFQSDEEVAKHAYQSNGTAPGDFIFRDVDGNDTINAKDQTIIGNPWPKMTYGLNASVSYKGIDLRVQIQGTYGNDIFQAFKFRTEGANFFNYTMNVWNNRWTGPGTSNTMPRLTTSDPNNNMRSSTYYVEDGSYLRVRNIQLGYRIPQSVSHLRNARIYISVQNAFTITKYSGFDPEIGTNSANNPLYIGIDETNYPLPRIYTVGFNVGL</sequence>
<evidence type="ECO:0000256" key="7">
    <source>
        <dbReference type="ARBA" id="ARBA00023237"/>
    </source>
</evidence>
<dbReference type="Proteomes" id="UP000199031">
    <property type="component" value="Unassembled WGS sequence"/>
</dbReference>
<keyword evidence="4 8" id="KW-0812">Transmembrane</keyword>